<organism evidence="1 2">
    <name type="scientific">Symbiodinium natans</name>
    <dbReference type="NCBI Taxonomy" id="878477"/>
    <lineage>
        <taxon>Eukaryota</taxon>
        <taxon>Sar</taxon>
        <taxon>Alveolata</taxon>
        <taxon>Dinophyceae</taxon>
        <taxon>Suessiales</taxon>
        <taxon>Symbiodiniaceae</taxon>
        <taxon>Symbiodinium</taxon>
    </lineage>
</organism>
<dbReference type="EMBL" id="CAJNDS010000269">
    <property type="protein sequence ID" value="CAE7036269.1"/>
    <property type="molecule type" value="Genomic_DNA"/>
</dbReference>
<name>A0A812IH07_9DINO</name>
<dbReference type="AlphaFoldDB" id="A0A812IH07"/>
<accession>A0A812IH07</accession>
<protein>
    <submittedName>
        <fullName evidence="1">Uncharacterized protein</fullName>
    </submittedName>
</protein>
<sequence>MQCDTKSSFNRQCVKTTKGSGTSSMYGITCGSNKVCSGTDLQCCGGDTSSSWCCPKSGHCGKQGICLDFANHTAGSTSTQTGIDCSSIGSKSVCAGTSLMCCNKAPGTTYCCNSNMYNGCGTGGLSQCVKTETSPGSAAEISGDKCTNTLVCLSGNRCCGSAAQSWCCPTSYQCSATQFKCIPMGQMECKQGVGDPVCCQMGSKCCGMSCCFAGQTCKNGQCTASPDSAEAVANPFVLHTAQL</sequence>
<keyword evidence="2" id="KW-1185">Reference proteome</keyword>
<proteinExistence type="predicted"/>
<evidence type="ECO:0000313" key="1">
    <source>
        <dbReference type="EMBL" id="CAE7036269.1"/>
    </source>
</evidence>
<comment type="caution">
    <text evidence="1">The sequence shown here is derived from an EMBL/GenBank/DDBJ whole genome shotgun (WGS) entry which is preliminary data.</text>
</comment>
<gene>
    <name evidence="1" type="ORF">SNAT2548_LOCUS4408</name>
</gene>
<reference evidence="1" key="1">
    <citation type="submission" date="2021-02" db="EMBL/GenBank/DDBJ databases">
        <authorList>
            <person name="Dougan E. K."/>
            <person name="Rhodes N."/>
            <person name="Thang M."/>
            <person name="Chan C."/>
        </authorList>
    </citation>
    <scope>NUCLEOTIDE SEQUENCE</scope>
</reference>
<dbReference type="Proteomes" id="UP000604046">
    <property type="component" value="Unassembled WGS sequence"/>
</dbReference>
<evidence type="ECO:0000313" key="2">
    <source>
        <dbReference type="Proteomes" id="UP000604046"/>
    </source>
</evidence>